<keyword evidence="3" id="KW-1185">Reference proteome</keyword>
<dbReference type="AlphaFoldDB" id="A0A251RXE5"/>
<dbReference type="EMBL" id="MNCJ02000331">
    <property type="protein sequence ID" value="KAF5759389.1"/>
    <property type="molecule type" value="Genomic_DNA"/>
</dbReference>
<evidence type="ECO:0000313" key="2">
    <source>
        <dbReference type="EMBL" id="OTF91130.1"/>
    </source>
</evidence>
<gene>
    <name evidence="2" type="ORF">HannXRQ_Chr16g0507381</name>
    <name evidence="1" type="ORF">HanXRQr2_Chr16g0740681</name>
</gene>
<dbReference type="Gramene" id="mRNA:HanXRQr2_Chr16g0740681">
    <property type="protein sequence ID" value="mRNA:HanXRQr2_Chr16g0740681"/>
    <property type="gene ID" value="HanXRQr2_Chr16g0740681"/>
</dbReference>
<evidence type="ECO:0000313" key="3">
    <source>
        <dbReference type="Proteomes" id="UP000215914"/>
    </source>
</evidence>
<reference evidence="1" key="3">
    <citation type="submission" date="2020-06" db="EMBL/GenBank/DDBJ databases">
        <title>Helianthus annuus Genome sequencing and assembly Release 2.</title>
        <authorList>
            <person name="Gouzy J."/>
            <person name="Langlade N."/>
            <person name="Munos S."/>
        </authorList>
    </citation>
    <scope>NUCLEOTIDE SEQUENCE</scope>
    <source>
        <tissue evidence="1">Leaves</tissue>
    </source>
</reference>
<dbReference type="InParanoid" id="A0A251RXE5"/>
<evidence type="ECO:0000313" key="1">
    <source>
        <dbReference type="EMBL" id="KAF5759389.1"/>
    </source>
</evidence>
<dbReference type="EMBL" id="CM007905">
    <property type="protein sequence ID" value="OTF91130.1"/>
    <property type="molecule type" value="Genomic_DNA"/>
</dbReference>
<dbReference type="Proteomes" id="UP000215914">
    <property type="component" value="Chromosome 16"/>
</dbReference>
<reference evidence="1 3" key="1">
    <citation type="journal article" date="2017" name="Nature">
        <title>The sunflower genome provides insights into oil metabolism, flowering and Asterid evolution.</title>
        <authorList>
            <person name="Badouin H."/>
            <person name="Gouzy J."/>
            <person name="Grassa C.J."/>
            <person name="Murat F."/>
            <person name="Staton S.E."/>
            <person name="Cottret L."/>
            <person name="Lelandais-Briere C."/>
            <person name="Owens G.L."/>
            <person name="Carrere S."/>
            <person name="Mayjonade B."/>
            <person name="Legrand L."/>
            <person name="Gill N."/>
            <person name="Kane N.C."/>
            <person name="Bowers J.E."/>
            <person name="Hubner S."/>
            <person name="Bellec A."/>
            <person name="Berard A."/>
            <person name="Berges H."/>
            <person name="Blanchet N."/>
            <person name="Boniface M.C."/>
            <person name="Brunel D."/>
            <person name="Catrice O."/>
            <person name="Chaidir N."/>
            <person name="Claudel C."/>
            <person name="Donnadieu C."/>
            <person name="Faraut T."/>
            <person name="Fievet G."/>
            <person name="Helmstetter N."/>
            <person name="King M."/>
            <person name="Knapp S.J."/>
            <person name="Lai Z."/>
            <person name="Le Paslier M.C."/>
            <person name="Lippi Y."/>
            <person name="Lorenzon L."/>
            <person name="Mandel J.R."/>
            <person name="Marage G."/>
            <person name="Marchand G."/>
            <person name="Marquand E."/>
            <person name="Bret-Mestries E."/>
            <person name="Morien E."/>
            <person name="Nambeesan S."/>
            <person name="Nguyen T."/>
            <person name="Pegot-Espagnet P."/>
            <person name="Pouilly N."/>
            <person name="Raftis F."/>
            <person name="Sallet E."/>
            <person name="Schiex T."/>
            <person name="Thomas J."/>
            <person name="Vandecasteele C."/>
            <person name="Vares D."/>
            <person name="Vear F."/>
            <person name="Vautrin S."/>
            <person name="Crespi M."/>
            <person name="Mangin B."/>
            <person name="Burke J.M."/>
            <person name="Salse J."/>
            <person name="Munos S."/>
            <person name="Vincourt P."/>
            <person name="Rieseberg L.H."/>
            <person name="Langlade N.B."/>
        </authorList>
    </citation>
    <scope>NUCLEOTIDE SEQUENCE [LARGE SCALE GENOMIC DNA]</scope>
    <source>
        <strain evidence="3">cv. SF193</strain>
        <tissue evidence="1">Leaves</tissue>
    </source>
</reference>
<accession>A0A251RXE5</accession>
<proteinExistence type="predicted"/>
<protein>
    <submittedName>
        <fullName evidence="2">Uncharacterized protein</fullName>
    </submittedName>
</protein>
<organism evidence="2 3">
    <name type="scientific">Helianthus annuus</name>
    <name type="common">Common sunflower</name>
    <dbReference type="NCBI Taxonomy" id="4232"/>
    <lineage>
        <taxon>Eukaryota</taxon>
        <taxon>Viridiplantae</taxon>
        <taxon>Streptophyta</taxon>
        <taxon>Embryophyta</taxon>
        <taxon>Tracheophyta</taxon>
        <taxon>Spermatophyta</taxon>
        <taxon>Magnoliopsida</taxon>
        <taxon>eudicotyledons</taxon>
        <taxon>Gunneridae</taxon>
        <taxon>Pentapetalae</taxon>
        <taxon>asterids</taxon>
        <taxon>campanulids</taxon>
        <taxon>Asterales</taxon>
        <taxon>Asteraceae</taxon>
        <taxon>Asteroideae</taxon>
        <taxon>Heliantheae alliance</taxon>
        <taxon>Heliantheae</taxon>
        <taxon>Helianthus</taxon>
    </lineage>
</organism>
<name>A0A251RXE5_HELAN</name>
<reference evidence="2" key="2">
    <citation type="submission" date="2017-02" db="EMBL/GenBank/DDBJ databases">
        <title>Sunflower complete genome.</title>
        <authorList>
            <person name="Langlade N."/>
            <person name="Munos S."/>
        </authorList>
    </citation>
    <scope>NUCLEOTIDE SEQUENCE [LARGE SCALE GENOMIC DNA]</scope>
    <source>
        <tissue evidence="2">Leaves</tissue>
    </source>
</reference>
<sequence length="55" mass="6309">MELNRGKQAIASGGGSRSIANHVFHMINRETQTPPSPFEVYYKLHYNAKKGWLNY</sequence>